<dbReference type="AlphaFoldDB" id="A0A812RHS9"/>
<dbReference type="InterPro" id="IPR002048">
    <property type="entry name" value="EF_hand_dom"/>
</dbReference>
<protein>
    <recommendedName>
        <fullName evidence="2">NAD(P)H oxidase (H2O2-forming)</fullName>
        <ecNumber evidence="2">1.6.3.1</ecNumber>
    </recommendedName>
</protein>
<dbReference type="PROSITE" id="PS50222">
    <property type="entry name" value="EF_HAND_2"/>
    <property type="match status" value="2"/>
</dbReference>
<comment type="catalytic activity">
    <reaction evidence="9">
        <text>NADH + O2 + H(+) = H2O2 + NAD(+)</text>
        <dbReference type="Rhea" id="RHEA:11264"/>
        <dbReference type="ChEBI" id="CHEBI:15378"/>
        <dbReference type="ChEBI" id="CHEBI:15379"/>
        <dbReference type="ChEBI" id="CHEBI:16240"/>
        <dbReference type="ChEBI" id="CHEBI:57540"/>
        <dbReference type="ChEBI" id="CHEBI:57945"/>
        <dbReference type="EC" id="1.6.3.1"/>
    </reaction>
</comment>
<dbReference type="PROSITE" id="PS50106">
    <property type="entry name" value="PDZ"/>
    <property type="match status" value="1"/>
</dbReference>
<evidence type="ECO:0000256" key="11">
    <source>
        <dbReference type="RuleBase" id="RU004241"/>
    </source>
</evidence>
<dbReference type="GO" id="GO:0000302">
    <property type="term" value="P:response to reactive oxygen species"/>
    <property type="evidence" value="ECO:0007669"/>
    <property type="project" value="TreeGrafter"/>
</dbReference>
<dbReference type="EC" id="1.6.3.1" evidence="2"/>
<keyword evidence="17" id="KW-1185">Reference proteome</keyword>
<accession>A0A812RHS9</accession>
<dbReference type="OrthoDB" id="2859658at2759"/>
<evidence type="ECO:0000256" key="2">
    <source>
        <dbReference type="ARBA" id="ARBA00012698"/>
    </source>
</evidence>
<feature type="domain" description="PDZ" evidence="13">
    <location>
        <begin position="598"/>
        <end position="661"/>
    </location>
</feature>
<evidence type="ECO:0000256" key="4">
    <source>
        <dbReference type="ARBA" id="ARBA00022617"/>
    </source>
</evidence>
<dbReference type="InterPro" id="IPR011992">
    <property type="entry name" value="EF-hand-dom_pair"/>
</dbReference>
<reference evidence="16" key="1">
    <citation type="submission" date="2021-02" db="EMBL/GenBank/DDBJ databases">
        <authorList>
            <person name="Dougan E. K."/>
            <person name="Rhodes N."/>
            <person name="Thang M."/>
            <person name="Chan C."/>
        </authorList>
    </citation>
    <scope>NUCLEOTIDE SEQUENCE</scope>
</reference>
<keyword evidence="5" id="KW-0479">Metal-binding</keyword>
<dbReference type="PANTHER" id="PTHR31356:SF36">
    <property type="entry name" value="L-ASCORBATE PEROXIDASE 3"/>
    <property type="match status" value="1"/>
</dbReference>
<evidence type="ECO:0000259" key="14">
    <source>
        <dbReference type="PROSITE" id="PS50222"/>
    </source>
</evidence>
<feature type="domain" description="EF-hand" evidence="14">
    <location>
        <begin position="161"/>
        <end position="196"/>
    </location>
</feature>
<evidence type="ECO:0000256" key="7">
    <source>
        <dbReference type="ARBA" id="ARBA00023002"/>
    </source>
</evidence>
<dbReference type="InterPro" id="IPR044831">
    <property type="entry name" value="Ccp1-like"/>
</dbReference>
<dbReference type="GO" id="GO:0034599">
    <property type="term" value="P:cellular response to oxidative stress"/>
    <property type="evidence" value="ECO:0007669"/>
    <property type="project" value="InterPro"/>
</dbReference>
<comment type="caution">
    <text evidence="16">The sequence shown here is derived from an EMBL/GenBank/DDBJ whole genome shotgun (WGS) entry which is preliminary data.</text>
</comment>
<evidence type="ECO:0000256" key="9">
    <source>
        <dbReference type="ARBA" id="ARBA00047455"/>
    </source>
</evidence>
<dbReference type="SUPFAM" id="SSF48113">
    <property type="entry name" value="Heme-dependent peroxidases"/>
    <property type="match status" value="1"/>
</dbReference>
<keyword evidence="8" id="KW-0408">Iron</keyword>
<dbReference type="PROSITE" id="PS00018">
    <property type="entry name" value="EF_HAND_1"/>
    <property type="match status" value="2"/>
</dbReference>
<dbReference type="PROSITE" id="PS00435">
    <property type="entry name" value="PEROXIDASE_1"/>
    <property type="match status" value="1"/>
</dbReference>
<dbReference type="Gene3D" id="1.10.238.10">
    <property type="entry name" value="EF-hand"/>
    <property type="match status" value="1"/>
</dbReference>
<evidence type="ECO:0000259" key="15">
    <source>
        <dbReference type="PROSITE" id="PS50873"/>
    </source>
</evidence>
<dbReference type="PROSITE" id="PS50873">
    <property type="entry name" value="PEROXIDASE_4"/>
    <property type="match status" value="1"/>
</dbReference>
<dbReference type="GO" id="GO:0016174">
    <property type="term" value="F:NAD(P)H oxidase H2O2-forming activity"/>
    <property type="evidence" value="ECO:0007669"/>
    <property type="project" value="UniProtKB-EC"/>
</dbReference>
<organism evidence="16 17">
    <name type="scientific">Symbiodinium natans</name>
    <dbReference type="NCBI Taxonomy" id="878477"/>
    <lineage>
        <taxon>Eukaryota</taxon>
        <taxon>Sar</taxon>
        <taxon>Alveolata</taxon>
        <taxon>Dinophyceae</taxon>
        <taxon>Suessiales</taxon>
        <taxon>Symbiodiniaceae</taxon>
        <taxon>Symbiodinium</taxon>
    </lineage>
</organism>
<proteinExistence type="inferred from homology"/>
<evidence type="ECO:0000313" key="17">
    <source>
        <dbReference type="Proteomes" id="UP000604046"/>
    </source>
</evidence>
<dbReference type="SMART" id="SM00054">
    <property type="entry name" value="EFh"/>
    <property type="match status" value="4"/>
</dbReference>
<dbReference type="InterPro" id="IPR018247">
    <property type="entry name" value="EF_Hand_1_Ca_BS"/>
</dbReference>
<evidence type="ECO:0000256" key="3">
    <source>
        <dbReference type="ARBA" id="ARBA00022559"/>
    </source>
</evidence>
<name>A0A812RHS9_9DINO</name>
<evidence type="ECO:0000313" key="16">
    <source>
        <dbReference type="EMBL" id="CAE7438000.1"/>
    </source>
</evidence>
<dbReference type="Gene3D" id="1.10.520.10">
    <property type="match status" value="1"/>
</dbReference>
<evidence type="ECO:0000256" key="12">
    <source>
        <dbReference type="SAM" id="MobiDB-lite"/>
    </source>
</evidence>
<keyword evidence="6" id="KW-0106">Calcium</keyword>
<comment type="catalytic activity">
    <reaction evidence="10">
        <text>NADPH + O2 + H(+) = H2O2 + NADP(+)</text>
        <dbReference type="Rhea" id="RHEA:11260"/>
        <dbReference type="ChEBI" id="CHEBI:15378"/>
        <dbReference type="ChEBI" id="CHEBI:15379"/>
        <dbReference type="ChEBI" id="CHEBI:16240"/>
        <dbReference type="ChEBI" id="CHEBI:57783"/>
        <dbReference type="ChEBI" id="CHEBI:58349"/>
        <dbReference type="EC" id="1.6.3.1"/>
    </reaction>
</comment>
<dbReference type="GO" id="GO:0020037">
    <property type="term" value="F:heme binding"/>
    <property type="evidence" value="ECO:0007669"/>
    <property type="project" value="InterPro"/>
</dbReference>
<feature type="compositionally biased region" description="Basic and acidic residues" evidence="12">
    <location>
        <begin position="46"/>
        <end position="59"/>
    </location>
</feature>
<dbReference type="InterPro" id="IPR010255">
    <property type="entry name" value="Haem_peroxidase_sf"/>
</dbReference>
<dbReference type="EMBL" id="CAJNDS010002335">
    <property type="protein sequence ID" value="CAE7438000.1"/>
    <property type="molecule type" value="Genomic_DNA"/>
</dbReference>
<evidence type="ECO:0000259" key="13">
    <source>
        <dbReference type="PROSITE" id="PS50106"/>
    </source>
</evidence>
<dbReference type="Pfam" id="PF00141">
    <property type="entry name" value="peroxidase"/>
    <property type="match status" value="1"/>
</dbReference>
<feature type="domain" description="EF-hand" evidence="14">
    <location>
        <begin position="403"/>
        <end position="438"/>
    </location>
</feature>
<dbReference type="GO" id="GO:0005509">
    <property type="term" value="F:calcium ion binding"/>
    <property type="evidence" value="ECO:0007669"/>
    <property type="project" value="InterPro"/>
</dbReference>
<dbReference type="GO" id="GO:0004601">
    <property type="term" value="F:peroxidase activity"/>
    <property type="evidence" value="ECO:0007669"/>
    <property type="project" value="UniProtKB-KW"/>
</dbReference>
<evidence type="ECO:0000256" key="5">
    <source>
        <dbReference type="ARBA" id="ARBA00022723"/>
    </source>
</evidence>
<keyword evidence="7" id="KW-0560">Oxidoreductase</keyword>
<sequence length="942" mass="105307">MEIETASRPPACALSLQIRNSGREVAETTGLVQDMESKKALRFTEKVKEATHEDERPERSSQSIAGELKEGMPTSSKAYLSHVSPTDEKTYRDVLRWFTDTDAIDQSDLRRFLESVGFKPRNKPEREVMNNLLRNLDSLDIGFDVLFGEIIPAVRLGFAEIRSQDLVKRFHEADVDKSGVLSLIEFLQILRWSGFFPRLHLVVQAVLEVIPEVAEMHQGLSPQALLEKDVIMPKEFHILAPLLEERAECDSVQRRVEISDSMDLDEETQKLWGSSLVDLHDVFLRRAKQDLLPYTSLHHLAFDCGLVQHRAPGFREKLRSIAAGEVSPQMMEEGYDLHDPNAVERAHFDFRQVLRIMTQIRQIEVELIGDVFAATDADETNGLSVEECMDCLAACGIEPTTKQMQDLIPRLVEEFDEDGSGELDLEEYLEFAKFVADRIRKMQHVGYMDEAQRMGYGEEEYMRLWDAFVAADENMDSHLEEEELLVAVQQARPEAEINSSDIRAILKDQGIGYWKQEVKMTMHDFLTIMKALRARFPDLVVAAYAMGNAQCCHSSDTSPDAAAEAMPAMESWPANLGKSALDVPTVSGGNTAQERTYKVVLEKKEGQKLGLDVDYMAERSVLPILVVSGGIAEMWNKQHPERKMNTGDSITEVNGMKGNVKLMLEKCKADQTLEMTVVRCLTYGHLVADLEKLMLVKGCGPIMIRLSWHDAGVHNGVDGCPNAAMRLAGGGEHAFGANAGLPQVAIPLLQAISDKYVPQLISHSDLWALAANVAIKVMGGPDIVTHFGRIDAQSPAQGANSAAGRLPDGDKDAQHLRDIFRPKGFTDKDIVALSGAHTVGACHAERSGFEGPWTSDKLKFDNTYFRDLLNKTWTMETVKSGNKQYRSGKEMMLTTDMALVEDPAFKEHTLKYASNQGAFFDDFKEAWIKLQELGCGQLRDIL</sequence>
<feature type="region of interest" description="Disordered" evidence="12">
    <location>
        <begin position="46"/>
        <end position="79"/>
    </location>
</feature>
<dbReference type="Gene3D" id="1.10.420.10">
    <property type="entry name" value="Peroxidase, domain 2"/>
    <property type="match status" value="1"/>
</dbReference>
<dbReference type="InterPro" id="IPR002207">
    <property type="entry name" value="Peroxidase_I"/>
</dbReference>
<evidence type="ECO:0000256" key="6">
    <source>
        <dbReference type="ARBA" id="ARBA00022837"/>
    </source>
</evidence>
<evidence type="ECO:0000256" key="1">
    <source>
        <dbReference type="ARBA" id="ARBA00005644"/>
    </source>
</evidence>
<dbReference type="InterPro" id="IPR019794">
    <property type="entry name" value="Peroxidases_AS"/>
</dbReference>
<keyword evidence="4" id="KW-0349">Heme</keyword>
<dbReference type="PANTHER" id="PTHR31356">
    <property type="entry name" value="THYLAKOID LUMENAL 29 KDA PROTEIN, CHLOROPLASTIC-RELATED"/>
    <property type="match status" value="1"/>
</dbReference>
<dbReference type="InterPro" id="IPR019793">
    <property type="entry name" value="Peroxidases_heam-ligand_BS"/>
</dbReference>
<dbReference type="PRINTS" id="PR00458">
    <property type="entry name" value="PEROXIDASE"/>
</dbReference>
<dbReference type="InterPro" id="IPR001478">
    <property type="entry name" value="PDZ"/>
</dbReference>
<dbReference type="Proteomes" id="UP000604046">
    <property type="component" value="Unassembled WGS sequence"/>
</dbReference>
<gene>
    <name evidence="16" type="primary">CCP1</name>
    <name evidence="16" type="ORF">SNAT2548_LOCUS23806</name>
</gene>
<dbReference type="SUPFAM" id="SSF47473">
    <property type="entry name" value="EF-hand"/>
    <property type="match status" value="2"/>
</dbReference>
<dbReference type="InterPro" id="IPR002016">
    <property type="entry name" value="Haem_peroxidase"/>
</dbReference>
<evidence type="ECO:0000256" key="10">
    <source>
        <dbReference type="ARBA" id="ARBA00048762"/>
    </source>
</evidence>
<comment type="similarity">
    <text evidence="11">Belongs to the peroxidase family.</text>
</comment>
<feature type="domain" description="Plant heme peroxidase family profile" evidence="15">
    <location>
        <begin position="695"/>
        <end position="942"/>
    </location>
</feature>
<dbReference type="PROSITE" id="PS00436">
    <property type="entry name" value="PEROXIDASE_2"/>
    <property type="match status" value="1"/>
</dbReference>
<keyword evidence="3" id="KW-0575">Peroxidase</keyword>
<dbReference type="GO" id="GO:0042744">
    <property type="term" value="P:hydrogen peroxide catabolic process"/>
    <property type="evidence" value="ECO:0007669"/>
    <property type="project" value="TreeGrafter"/>
</dbReference>
<evidence type="ECO:0000256" key="8">
    <source>
        <dbReference type="ARBA" id="ARBA00023004"/>
    </source>
</evidence>
<dbReference type="PRINTS" id="PR00459">
    <property type="entry name" value="ASPEROXIDASE"/>
</dbReference>
<comment type="similarity">
    <text evidence="1">In the N-terminal section; belongs to the peroxidase family.</text>
</comment>